<dbReference type="EMBL" id="QGKV02001507">
    <property type="protein sequence ID" value="KAF3530381.1"/>
    <property type="molecule type" value="Genomic_DNA"/>
</dbReference>
<evidence type="ECO:0000313" key="2">
    <source>
        <dbReference type="EMBL" id="KAF3530381.1"/>
    </source>
</evidence>
<sequence>MPDWSISELDLPQVSDDSVDQVGGSSVPDDSASKRIRSGDVSEALTEVLREKTQLLRASTQKVKETYRVKSLQLMLSRVAQQVRRGVTAPPKKAKTNGSDHRLGFWVKWLLLNRFIGSFLTPRIALLRKTRIVLLTSEALQTCWVSASLFAKFDGTRGLYEDGCGPS</sequence>
<evidence type="ECO:0000256" key="1">
    <source>
        <dbReference type="SAM" id="MobiDB-lite"/>
    </source>
</evidence>
<feature type="region of interest" description="Disordered" evidence="1">
    <location>
        <begin position="1"/>
        <end position="38"/>
    </location>
</feature>
<keyword evidence="3" id="KW-1185">Reference proteome</keyword>
<proteinExistence type="predicted"/>
<feature type="compositionally biased region" description="Low complexity" evidence="1">
    <location>
        <begin position="9"/>
        <end position="30"/>
    </location>
</feature>
<comment type="caution">
    <text evidence="2">The sequence shown here is derived from an EMBL/GenBank/DDBJ whole genome shotgun (WGS) entry which is preliminary data.</text>
</comment>
<reference evidence="2 3" key="1">
    <citation type="journal article" date="2020" name="BMC Genomics">
        <title>Intraspecific diversification of the crop wild relative Brassica cretica Lam. using demographic model selection.</title>
        <authorList>
            <person name="Kioukis A."/>
            <person name="Michalopoulou V.A."/>
            <person name="Briers L."/>
            <person name="Pirintsos S."/>
            <person name="Studholme D.J."/>
            <person name="Pavlidis P."/>
            <person name="Sarris P.F."/>
        </authorList>
    </citation>
    <scope>NUCLEOTIDE SEQUENCE [LARGE SCALE GENOMIC DNA]</scope>
    <source>
        <strain evidence="3">cv. PFS-1207/04</strain>
    </source>
</reference>
<accession>A0ABQ7BE13</accession>
<protein>
    <submittedName>
        <fullName evidence="2">Uncharacterized protein</fullName>
    </submittedName>
</protein>
<gene>
    <name evidence="2" type="ORF">DY000_02042587</name>
</gene>
<dbReference type="Proteomes" id="UP000266723">
    <property type="component" value="Unassembled WGS sequence"/>
</dbReference>
<name>A0ABQ7BE13_BRACR</name>
<organism evidence="2 3">
    <name type="scientific">Brassica cretica</name>
    <name type="common">Mustard</name>
    <dbReference type="NCBI Taxonomy" id="69181"/>
    <lineage>
        <taxon>Eukaryota</taxon>
        <taxon>Viridiplantae</taxon>
        <taxon>Streptophyta</taxon>
        <taxon>Embryophyta</taxon>
        <taxon>Tracheophyta</taxon>
        <taxon>Spermatophyta</taxon>
        <taxon>Magnoliopsida</taxon>
        <taxon>eudicotyledons</taxon>
        <taxon>Gunneridae</taxon>
        <taxon>Pentapetalae</taxon>
        <taxon>rosids</taxon>
        <taxon>malvids</taxon>
        <taxon>Brassicales</taxon>
        <taxon>Brassicaceae</taxon>
        <taxon>Brassiceae</taxon>
        <taxon>Brassica</taxon>
    </lineage>
</organism>
<evidence type="ECO:0000313" key="3">
    <source>
        <dbReference type="Proteomes" id="UP000266723"/>
    </source>
</evidence>